<evidence type="ECO:0000313" key="1">
    <source>
        <dbReference type="EMBL" id="TXF87986.1"/>
    </source>
</evidence>
<evidence type="ECO:0000313" key="2">
    <source>
        <dbReference type="Proteomes" id="UP000321907"/>
    </source>
</evidence>
<protein>
    <submittedName>
        <fullName evidence="1">Uncharacterized protein</fullName>
    </submittedName>
</protein>
<accession>A0A5C7FD10</accession>
<dbReference type="OrthoDB" id="1491501at2"/>
<gene>
    <name evidence="1" type="ORF">FUA23_16635</name>
</gene>
<keyword evidence="2" id="KW-1185">Reference proteome</keyword>
<reference evidence="1 2" key="1">
    <citation type="submission" date="2019-08" db="EMBL/GenBank/DDBJ databases">
        <title>Lewinella sp. strain SSH13 Genome sequencing and assembly.</title>
        <authorList>
            <person name="Kim I."/>
        </authorList>
    </citation>
    <scope>NUCLEOTIDE SEQUENCE [LARGE SCALE GENOMIC DNA]</scope>
    <source>
        <strain evidence="1 2">SSH13</strain>
    </source>
</reference>
<dbReference type="EMBL" id="VOXD01000028">
    <property type="protein sequence ID" value="TXF87986.1"/>
    <property type="molecule type" value="Genomic_DNA"/>
</dbReference>
<proteinExistence type="predicted"/>
<dbReference type="AlphaFoldDB" id="A0A5C7FD10"/>
<dbReference type="RefSeq" id="WP_147931895.1">
    <property type="nucleotide sequence ID" value="NZ_VOXD01000028.1"/>
</dbReference>
<comment type="caution">
    <text evidence="1">The sequence shown here is derived from an EMBL/GenBank/DDBJ whole genome shotgun (WGS) entry which is preliminary data.</text>
</comment>
<dbReference type="Proteomes" id="UP000321907">
    <property type="component" value="Unassembled WGS sequence"/>
</dbReference>
<organism evidence="1 2">
    <name type="scientific">Neolewinella aurantiaca</name>
    <dbReference type="NCBI Taxonomy" id="2602767"/>
    <lineage>
        <taxon>Bacteria</taxon>
        <taxon>Pseudomonadati</taxon>
        <taxon>Bacteroidota</taxon>
        <taxon>Saprospiria</taxon>
        <taxon>Saprospirales</taxon>
        <taxon>Lewinellaceae</taxon>
        <taxon>Neolewinella</taxon>
    </lineage>
</organism>
<name>A0A5C7FD10_9BACT</name>
<sequence length="493" mass="57144">MNNKDILIVTLGTRDVQLPKSTAEEWFGEKSKKLYRPNIDRLVIPRVFGQAVLKHTKGYENNSGKQKQLLELEFPILKPALDFLRMESEEEKPGLNRIGKIIFIVTDQSTEIDERYRANDSIHFAELLKRIVPLHFDELSETDFQVKRVTDSVQDYVENSLRFFTYVKSDQLFNNFNSSRQNLYLLNLGGIDAINQSLSLALLNRFGEKVRQLSVSEEFGVASLTNFPIHYQRERESYQAKRLIENYNYSAIKTLNSLPEDVIKATESLDARLGFDFDRAKHKANAIRDTKLKRTILKSIQYAERNKVKELYRNARIKLENENYVDFLLRLYRLTEEYVRTQVGRLLPGIEVNVNKKRWESQIKAMRQDANYSNLFEATEKMNAPGGNGKIDISFQGVPAYLAIWKYYEPTEAKNFNLIISLNDLRNKSIGAHDFEPVSRPIIEKELKKNSASLEQLIASLDDIFLSSQDISGFDRINQEIFEALGRMQLNPM</sequence>